<dbReference type="GO" id="GO:0008137">
    <property type="term" value="F:NADH dehydrogenase (ubiquinone) activity"/>
    <property type="evidence" value="ECO:0007669"/>
    <property type="project" value="InterPro"/>
</dbReference>
<dbReference type="EMBL" id="CP011412">
    <property type="protein sequence ID" value="AKH21557.1"/>
    <property type="molecule type" value="Genomic_DNA"/>
</dbReference>
<protein>
    <submittedName>
        <fullName evidence="10">Hydrogenase 4 subunit F</fullName>
    </submittedName>
</protein>
<dbReference type="InterPro" id="IPR003918">
    <property type="entry name" value="NADH_UbQ_OxRdtase"/>
</dbReference>
<dbReference type="GO" id="GO:0042773">
    <property type="term" value="P:ATP synthesis coupled electron transport"/>
    <property type="evidence" value="ECO:0007669"/>
    <property type="project" value="InterPro"/>
</dbReference>
<dbReference type="Proteomes" id="UP000034410">
    <property type="component" value="Chromosome"/>
</dbReference>
<feature type="transmembrane region" description="Helical" evidence="8">
    <location>
        <begin position="104"/>
        <end position="121"/>
    </location>
</feature>
<keyword evidence="2" id="KW-1003">Cell membrane</keyword>
<dbReference type="NCBIfam" id="NF005043">
    <property type="entry name" value="PRK06458.1-3"/>
    <property type="match status" value="1"/>
</dbReference>
<sequence length="492" mass="53251">MSALLWTLITPLLGSLLLALLPGTSLASRLNILISGVAFLLSLWLADVALRQGAFGNEHFYIDAFNVYLVALTNLVSFTTSVFSRTYMMHEFEIGRVSAPQMRLYHASFQAFVFTMLLALTTNNLGVLWVALEGATLATVLLVSLYRTPASVEAAWKYFILCGVGIAQALFGTVLVYLAAAKVTPDPDQAMLWSTLIEHATELEPTVMAIAFVFLLVGYGTKIGLVPLHNWLPDAHSEGPTPMSAVLSGLLLNVALYAVVRVKVLVDSALAGGEQHTPHLAGYLMMSFGLLSFIVAALFLHRQRDIKRLFSYSSIEHMGLMTFAFGLGGPLATFGALLHMTVHSLTKSAIFVTVGQASQLSGTQTIDHIRGVIQTQPSIGWGLLIGTLAIAGFPPFGVFTSEFLLLSATMQQWPWLTVPLLVGLGVAFAGLFRHLHPMVFGNRPEGLAPIKVTVWPVVLHLALVLWLGLSIPDFLAHWFDQATVLISGSGLL</sequence>
<proteinExistence type="predicted"/>
<evidence type="ECO:0000256" key="3">
    <source>
        <dbReference type="ARBA" id="ARBA00022692"/>
    </source>
</evidence>
<reference evidence="10 11" key="1">
    <citation type="journal article" date="2015" name="Genome Announc.">
        <title>Complete Genome Sequence of Sedimenticola thiotaurini Strain SIP-G1, a Polyphosphate- and Polyhydroxyalkanoate-Accumulating Sulfur-Oxidizing Gammaproteobacterium Isolated from Salt Marsh Sediments.</title>
        <authorList>
            <person name="Flood B.E."/>
            <person name="Jones D.S."/>
            <person name="Bailey J.V."/>
        </authorList>
    </citation>
    <scope>NUCLEOTIDE SEQUENCE [LARGE SCALE GENOMIC DNA]</scope>
    <source>
        <strain evidence="10 11">SIP-G1</strain>
    </source>
</reference>
<evidence type="ECO:0000256" key="5">
    <source>
        <dbReference type="ARBA" id="ARBA00023002"/>
    </source>
</evidence>
<dbReference type="GO" id="GO:0016491">
    <property type="term" value="F:oxidoreductase activity"/>
    <property type="evidence" value="ECO:0007669"/>
    <property type="project" value="UniProtKB-KW"/>
</dbReference>
<evidence type="ECO:0000256" key="4">
    <source>
        <dbReference type="ARBA" id="ARBA00022989"/>
    </source>
</evidence>
<evidence type="ECO:0000256" key="6">
    <source>
        <dbReference type="ARBA" id="ARBA00023136"/>
    </source>
</evidence>
<dbReference type="InterPro" id="IPR001750">
    <property type="entry name" value="ND/Mrp_TM"/>
</dbReference>
<evidence type="ECO:0000313" key="10">
    <source>
        <dbReference type="EMBL" id="AKH21557.1"/>
    </source>
</evidence>
<dbReference type="OrthoDB" id="9768329at2"/>
<keyword evidence="3 7" id="KW-0812">Transmembrane</keyword>
<evidence type="ECO:0000256" key="1">
    <source>
        <dbReference type="ARBA" id="ARBA00004651"/>
    </source>
</evidence>
<keyword evidence="6 8" id="KW-0472">Membrane</keyword>
<feature type="transmembrane region" description="Helical" evidence="8">
    <location>
        <begin position="240"/>
        <end position="260"/>
    </location>
</feature>
<dbReference type="KEGG" id="seds:AAY24_15680"/>
<dbReference type="InterPro" id="IPR052175">
    <property type="entry name" value="ComplexI-like_HydComp"/>
</dbReference>
<dbReference type="NCBIfam" id="NF005045">
    <property type="entry name" value="PRK06458.1-5"/>
    <property type="match status" value="1"/>
</dbReference>
<feature type="transmembrane region" description="Helical" evidence="8">
    <location>
        <begin position="158"/>
        <end position="180"/>
    </location>
</feature>
<dbReference type="Pfam" id="PF00361">
    <property type="entry name" value="Proton_antipo_M"/>
    <property type="match status" value="1"/>
</dbReference>
<dbReference type="PATRIC" id="fig|1543721.4.peg.3231"/>
<evidence type="ECO:0000259" key="9">
    <source>
        <dbReference type="Pfam" id="PF00361"/>
    </source>
</evidence>
<keyword evidence="11" id="KW-1185">Reference proteome</keyword>
<name>A0A0F7K0Z0_9GAMM</name>
<feature type="transmembrane region" description="Helical" evidence="8">
    <location>
        <begin position="207"/>
        <end position="228"/>
    </location>
</feature>
<keyword evidence="4 8" id="KW-1133">Transmembrane helix</keyword>
<dbReference type="PANTHER" id="PTHR42682:SF5">
    <property type="entry name" value="HYDROGENASE-4 COMPONENT F"/>
    <property type="match status" value="1"/>
</dbReference>
<evidence type="ECO:0000313" key="11">
    <source>
        <dbReference type="Proteomes" id="UP000034410"/>
    </source>
</evidence>
<comment type="subcellular location">
    <subcellularLocation>
        <location evidence="1">Cell membrane</location>
        <topology evidence="1">Multi-pass membrane protein</topology>
    </subcellularLocation>
    <subcellularLocation>
        <location evidence="7">Membrane</location>
        <topology evidence="7">Multi-pass membrane protein</topology>
    </subcellularLocation>
</comment>
<feature type="domain" description="NADH:quinone oxidoreductase/Mrp antiporter transmembrane" evidence="9">
    <location>
        <begin position="123"/>
        <end position="420"/>
    </location>
</feature>
<evidence type="ECO:0000256" key="7">
    <source>
        <dbReference type="RuleBase" id="RU000320"/>
    </source>
</evidence>
<feature type="transmembrane region" description="Helical" evidence="8">
    <location>
        <begin position="379"/>
        <end position="406"/>
    </location>
</feature>
<feature type="transmembrane region" description="Helical" evidence="8">
    <location>
        <begin position="280"/>
        <end position="300"/>
    </location>
</feature>
<feature type="transmembrane region" description="Helical" evidence="8">
    <location>
        <begin position="452"/>
        <end position="469"/>
    </location>
</feature>
<dbReference type="RefSeq" id="WP_046860482.1">
    <property type="nucleotide sequence ID" value="NZ_CP011412.1"/>
</dbReference>
<feature type="transmembrane region" description="Helical" evidence="8">
    <location>
        <begin position="65"/>
        <end position="83"/>
    </location>
</feature>
<dbReference type="PRINTS" id="PR01437">
    <property type="entry name" value="NUOXDRDTASE4"/>
</dbReference>
<evidence type="ECO:0000256" key="2">
    <source>
        <dbReference type="ARBA" id="ARBA00022475"/>
    </source>
</evidence>
<evidence type="ECO:0000256" key="8">
    <source>
        <dbReference type="SAM" id="Phobius"/>
    </source>
</evidence>
<feature type="transmembrane region" description="Helical" evidence="8">
    <location>
        <begin position="127"/>
        <end position="146"/>
    </location>
</feature>
<dbReference type="PANTHER" id="PTHR42682">
    <property type="entry name" value="HYDROGENASE-4 COMPONENT F"/>
    <property type="match status" value="1"/>
</dbReference>
<organism evidence="10 11">
    <name type="scientific">Sedimenticola thiotaurini</name>
    <dbReference type="NCBI Taxonomy" id="1543721"/>
    <lineage>
        <taxon>Bacteria</taxon>
        <taxon>Pseudomonadati</taxon>
        <taxon>Pseudomonadota</taxon>
        <taxon>Gammaproteobacteria</taxon>
        <taxon>Chromatiales</taxon>
        <taxon>Sedimenticolaceae</taxon>
        <taxon>Sedimenticola</taxon>
    </lineage>
</organism>
<feature type="transmembrane region" description="Helical" evidence="8">
    <location>
        <begin position="413"/>
        <end position="432"/>
    </location>
</feature>
<accession>A0A0F7K0Z0</accession>
<keyword evidence="5" id="KW-0560">Oxidoreductase</keyword>
<dbReference type="GO" id="GO:0005886">
    <property type="term" value="C:plasma membrane"/>
    <property type="evidence" value="ECO:0007669"/>
    <property type="project" value="UniProtKB-SubCell"/>
</dbReference>
<gene>
    <name evidence="10" type="ORF">AAY24_15680</name>
</gene>
<dbReference type="AlphaFoldDB" id="A0A0F7K0Z0"/>
<feature type="transmembrane region" description="Helical" evidence="8">
    <location>
        <begin position="320"/>
        <end position="342"/>
    </location>
</feature>